<sequence>MGIEHIPSYCPQGRGRMERFFGTWQGRLPREIEAAGIKTLEAANKYIRMKFLPWPNRTLSVKPKEEESAFVPAGGADLEGILCVQGDRIVGNDNTVHWGRKKLQILPQSWRSGLAKCRVRVCEHLDGNLSVRYGHRIVDWYDSEGKLLELYKTKAA</sequence>
<dbReference type="AlphaFoldDB" id="A0A5E6MJI1"/>
<name>A0A5E6MJI1_9BACT</name>
<organism evidence="1 2">
    <name type="scientific">Methylacidimicrobium tartarophylax</name>
    <dbReference type="NCBI Taxonomy" id="1041768"/>
    <lineage>
        <taxon>Bacteria</taxon>
        <taxon>Pseudomonadati</taxon>
        <taxon>Verrucomicrobiota</taxon>
        <taxon>Methylacidimicrobium</taxon>
    </lineage>
</organism>
<protein>
    <recommendedName>
        <fullName evidence="3">Integrase catalytic domain-containing protein</fullName>
    </recommendedName>
</protein>
<gene>
    <name evidence="1" type="ORF">MAMT_02117</name>
</gene>
<accession>A0A5E6MJI1</accession>
<evidence type="ECO:0000313" key="1">
    <source>
        <dbReference type="EMBL" id="VVM08115.1"/>
    </source>
</evidence>
<proteinExistence type="predicted"/>
<evidence type="ECO:0008006" key="3">
    <source>
        <dbReference type="Google" id="ProtNLM"/>
    </source>
</evidence>
<reference evidence="1 2" key="1">
    <citation type="submission" date="2019-09" db="EMBL/GenBank/DDBJ databases">
        <authorList>
            <person name="Cremers G."/>
        </authorList>
    </citation>
    <scope>NUCLEOTIDE SEQUENCE [LARGE SCALE GENOMIC DNA]</scope>
    <source>
        <strain evidence="1">4A</strain>
    </source>
</reference>
<dbReference type="Proteomes" id="UP000334923">
    <property type="component" value="Unassembled WGS sequence"/>
</dbReference>
<evidence type="ECO:0000313" key="2">
    <source>
        <dbReference type="Proteomes" id="UP000334923"/>
    </source>
</evidence>
<keyword evidence="2" id="KW-1185">Reference proteome</keyword>
<dbReference type="EMBL" id="CABFVA020000118">
    <property type="protein sequence ID" value="VVM08115.1"/>
    <property type="molecule type" value="Genomic_DNA"/>
</dbReference>